<organism evidence="1 2">
    <name type="scientific">Anaplasma phagocytophilum</name>
    <name type="common">Ehrlichia phagocytophila</name>
    <dbReference type="NCBI Taxonomy" id="948"/>
    <lineage>
        <taxon>Bacteria</taxon>
        <taxon>Pseudomonadati</taxon>
        <taxon>Pseudomonadota</taxon>
        <taxon>Alphaproteobacteria</taxon>
        <taxon>Rickettsiales</taxon>
        <taxon>Anaplasmataceae</taxon>
        <taxon>Anaplasma</taxon>
        <taxon>phagocytophilum group</taxon>
    </lineage>
</organism>
<name>A0AA45UUD4_ANAPH</name>
<sequence length="42" mass="4727">MAWKFSGTRSEARFEEETSFSSGAFTVLLGAGWDPKFLEQKP</sequence>
<dbReference type="Proteomes" id="UP000078419">
    <property type="component" value="Unassembled WGS sequence"/>
</dbReference>
<reference evidence="2" key="1">
    <citation type="submission" date="2016-03" db="EMBL/GenBank/DDBJ databases">
        <authorList>
            <person name="Loux Valentin"/>
        </authorList>
    </citation>
    <scope>NUCLEOTIDE SEQUENCE [LARGE SCALE GENOMIC DNA]</scope>
    <source>
        <strain evidence="2">C1</strain>
    </source>
</reference>
<proteinExistence type="predicted"/>
<dbReference type="EMBL" id="FLLR01000213">
    <property type="protein sequence ID" value="SBO15109.1"/>
    <property type="molecule type" value="Genomic_DNA"/>
</dbReference>
<evidence type="ECO:0000313" key="2">
    <source>
        <dbReference type="Proteomes" id="UP000078419"/>
    </source>
</evidence>
<gene>
    <name evidence="1" type="ORF">ANAPC1_01487</name>
</gene>
<accession>A0AA45UUD4</accession>
<dbReference type="AlphaFoldDB" id="A0AA45UUD4"/>
<comment type="caution">
    <text evidence="1">The sequence shown here is derived from an EMBL/GenBank/DDBJ whole genome shotgun (WGS) entry which is preliminary data.</text>
</comment>
<evidence type="ECO:0000313" key="1">
    <source>
        <dbReference type="EMBL" id="SBO15109.1"/>
    </source>
</evidence>
<protein>
    <submittedName>
        <fullName evidence="1">Uncharacterized protein</fullName>
    </submittedName>
</protein>